<dbReference type="GO" id="GO:0009228">
    <property type="term" value="P:thiamine biosynthetic process"/>
    <property type="evidence" value="ECO:0007669"/>
    <property type="project" value="UniProtKB-KW"/>
</dbReference>
<evidence type="ECO:0000256" key="9">
    <source>
        <dbReference type="ARBA" id="ARBA00023004"/>
    </source>
</evidence>
<evidence type="ECO:0000256" key="2">
    <source>
        <dbReference type="ARBA" id="ARBA00004948"/>
    </source>
</evidence>
<dbReference type="PANTHER" id="PTHR31528:SF1">
    <property type="entry name" value="4-AMINO-5-HYDROXYMETHYL-2-METHYLPYRIMIDINE PHOSPHATE SYNTHASE THI11-RELATED"/>
    <property type="match status" value="1"/>
</dbReference>
<evidence type="ECO:0000256" key="3">
    <source>
        <dbReference type="ARBA" id="ARBA00009406"/>
    </source>
</evidence>
<comment type="pathway">
    <text evidence="2">Cofactor biosynthesis; thiamine diphosphate biosynthesis.</text>
</comment>
<comment type="subunit">
    <text evidence="4">Homodimer.</text>
</comment>
<feature type="signal peptide" evidence="12">
    <location>
        <begin position="1"/>
        <end position="34"/>
    </location>
</feature>
<dbReference type="RefSeq" id="WP_368496392.1">
    <property type="nucleotide sequence ID" value="NZ_CP162511.1"/>
</dbReference>
<reference evidence="14" key="1">
    <citation type="submission" date="2024-05" db="EMBL/GenBank/DDBJ databases">
        <title>Herbiconiux sp. A18JL235.</title>
        <authorList>
            <person name="Zhang G."/>
        </authorList>
    </citation>
    <scope>NUCLEOTIDE SEQUENCE</scope>
    <source>
        <strain evidence="14">A18JL235</strain>
    </source>
</reference>
<keyword evidence="12" id="KW-0732">Signal</keyword>
<sequence>MSFAPLTKKPLTALAATAAASALLLAGCSSDSSASEAPTASSGGSDLISAERCAENKAAGPITFLTSFAYAASVGILDVVTAKEKGIFDELCLDVTIEPGSTNAQLVSAGTAQFAGLGSPSDVLVAVDNGADISGIATYGNTVAITLMTMKDGGPASLADFSGLTAGYKGAIPPQIQAMFLEDGVDPASINWVSVGYDPTILPNGQVQALTGYKSNEPLALESQGYDITQWDPAEYGIKSAFNTQIVNNTFKEEHPTAVEDFLRASFSAYNWINESDTNLDEALGYAEALSDAGYDLVSSKARWNTEVGLVEDSQPEGTPLGSESVEQWTPEADMLVQFDLVGSEPDIDSAIDTSFVDAIYDGTELIWPAP</sequence>
<comment type="catalytic activity">
    <reaction evidence="11">
        <text>N(6)-(pyridoxal phosphate)-L-lysyl-[4-amino-5-hydroxymethyl-2-methylpyrimidine phosphate synthase] + L-histidyl-[4-amino-5-hydroxymethyl-2-methylpyrimidine phosphate synthase] + 2 Fe(3+) + 4 H2O = L-lysyl-[4-amino-5-hydroxymethyl-2-methylpyrimidine phosphate synthase] + (2S)-2-amino-5-hydroxy-4-oxopentanoyl-[4-amino-5-hydroxymethyl-2-methylpyrimidine phosphate synthase] + 4-amino-2-methyl-5-(phosphooxymethyl)pyrimidine + 3-oxopropanoate + 2 Fe(2+) + 2 H(+)</text>
        <dbReference type="Rhea" id="RHEA:65756"/>
        <dbReference type="Rhea" id="RHEA-COMP:16892"/>
        <dbReference type="Rhea" id="RHEA-COMP:16893"/>
        <dbReference type="Rhea" id="RHEA-COMP:16894"/>
        <dbReference type="Rhea" id="RHEA-COMP:16895"/>
        <dbReference type="ChEBI" id="CHEBI:15377"/>
        <dbReference type="ChEBI" id="CHEBI:15378"/>
        <dbReference type="ChEBI" id="CHEBI:29033"/>
        <dbReference type="ChEBI" id="CHEBI:29034"/>
        <dbReference type="ChEBI" id="CHEBI:29969"/>
        <dbReference type="ChEBI" id="CHEBI:29979"/>
        <dbReference type="ChEBI" id="CHEBI:33190"/>
        <dbReference type="ChEBI" id="CHEBI:58354"/>
        <dbReference type="ChEBI" id="CHEBI:143915"/>
        <dbReference type="ChEBI" id="CHEBI:157692"/>
    </reaction>
    <physiologicalReaction direction="left-to-right" evidence="11">
        <dbReference type="Rhea" id="RHEA:65757"/>
    </physiologicalReaction>
</comment>
<evidence type="ECO:0000256" key="1">
    <source>
        <dbReference type="ARBA" id="ARBA00003469"/>
    </source>
</evidence>
<dbReference type="InterPro" id="IPR027939">
    <property type="entry name" value="NMT1/THI5"/>
</dbReference>
<keyword evidence="6" id="KW-0479">Metal-binding</keyword>
<organism evidence="14">
    <name type="scientific">Herbiconiux sp. A18JL235</name>
    <dbReference type="NCBI Taxonomy" id="3152363"/>
    <lineage>
        <taxon>Bacteria</taxon>
        <taxon>Bacillati</taxon>
        <taxon>Actinomycetota</taxon>
        <taxon>Actinomycetes</taxon>
        <taxon>Micrococcales</taxon>
        <taxon>Microbacteriaceae</taxon>
        <taxon>Herbiconiux</taxon>
    </lineage>
</organism>
<evidence type="ECO:0000256" key="5">
    <source>
        <dbReference type="ARBA" id="ARBA00022679"/>
    </source>
</evidence>
<dbReference type="GO" id="GO:0046872">
    <property type="term" value="F:metal ion binding"/>
    <property type="evidence" value="ECO:0007669"/>
    <property type="project" value="UniProtKB-KW"/>
</dbReference>
<dbReference type="Gene3D" id="3.40.190.10">
    <property type="entry name" value="Periplasmic binding protein-like II"/>
    <property type="match status" value="2"/>
</dbReference>
<feature type="domain" description="SsuA/THI5-like" evidence="13">
    <location>
        <begin position="79"/>
        <end position="274"/>
    </location>
</feature>
<comment type="similarity">
    <text evidence="3">Belongs to the NMT1/THI5 family.</text>
</comment>
<evidence type="ECO:0000256" key="8">
    <source>
        <dbReference type="ARBA" id="ARBA00022977"/>
    </source>
</evidence>
<dbReference type="Pfam" id="PF09084">
    <property type="entry name" value="NMT1"/>
    <property type="match status" value="1"/>
</dbReference>
<evidence type="ECO:0000256" key="6">
    <source>
        <dbReference type="ARBA" id="ARBA00022723"/>
    </source>
</evidence>
<dbReference type="GO" id="GO:0016740">
    <property type="term" value="F:transferase activity"/>
    <property type="evidence" value="ECO:0007669"/>
    <property type="project" value="UniProtKB-KW"/>
</dbReference>
<keyword evidence="7" id="KW-0663">Pyridoxal phosphate</keyword>
<evidence type="ECO:0000256" key="12">
    <source>
        <dbReference type="SAM" id="SignalP"/>
    </source>
</evidence>
<keyword evidence="5" id="KW-0808">Transferase</keyword>
<evidence type="ECO:0000256" key="10">
    <source>
        <dbReference type="ARBA" id="ARBA00033171"/>
    </source>
</evidence>
<dbReference type="SUPFAM" id="SSF53850">
    <property type="entry name" value="Periplasmic binding protein-like II"/>
    <property type="match status" value="1"/>
</dbReference>
<evidence type="ECO:0000313" key="14">
    <source>
        <dbReference type="EMBL" id="XDI03979.1"/>
    </source>
</evidence>
<gene>
    <name evidence="14" type="ORF">ABFY20_11540</name>
</gene>
<dbReference type="AlphaFoldDB" id="A0AB39BC36"/>
<evidence type="ECO:0000259" key="13">
    <source>
        <dbReference type="Pfam" id="PF09084"/>
    </source>
</evidence>
<evidence type="ECO:0000256" key="4">
    <source>
        <dbReference type="ARBA" id="ARBA00011738"/>
    </source>
</evidence>
<dbReference type="EMBL" id="CP162511">
    <property type="protein sequence ID" value="XDI03979.1"/>
    <property type="molecule type" value="Genomic_DNA"/>
</dbReference>
<name>A0AB39BC36_9MICO</name>
<keyword evidence="9" id="KW-0408">Iron</keyword>
<protein>
    <recommendedName>
        <fullName evidence="10">Thiamine pyrimidine synthase</fullName>
    </recommendedName>
</protein>
<feature type="chain" id="PRO_5044218475" description="Thiamine pyrimidine synthase" evidence="12">
    <location>
        <begin position="35"/>
        <end position="371"/>
    </location>
</feature>
<evidence type="ECO:0000256" key="7">
    <source>
        <dbReference type="ARBA" id="ARBA00022898"/>
    </source>
</evidence>
<dbReference type="InterPro" id="IPR015168">
    <property type="entry name" value="SsuA/THI5"/>
</dbReference>
<keyword evidence="8" id="KW-0784">Thiamine biosynthesis</keyword>
<comment type="function">
    <text evidence="1">Responsible for the formation of the pyrimidine heterocycle in the thiamine biosynthesis pathway. Catalyzes the formation of hydroxymethylpyrimidine phosphate (HMP-P) from histidine and pyridoxal phosphate (PLP). The protein uses PLP and the active site histidine to form HMP-P, generating an inactive enzyme. The enzyme can only undergo a single turnover, which suggests it is a suicide enzyme.</text>
</comment>
<accession>A0AB39BC36</accession>
<evidence type="ECO:0000256" key="11">
    <source>
        <dbReference type="ARBA" id="ARBA00048179"/>
    </source>
</evidence>
<dbReference type="PANTHER" id="PTHR31528">
    <property type="entry name" value="4-AMINO-5-HYDROXYMETHYL-2-METHYLPYRIMIDINE PHOSPHATE SYNTHASE THI11-RELATED"/>
    <property type="match status" value="1"/>
</dbReference>
<proteinExistence type="inferred from homology"/>